<dbReference type="SUPFAM" id="SSF49785">
    <property type="entry name" value="Galactose-binding domain-like"/>
    <property type="match status" value="1"/>
</dbReference>
<evidence type="ECO:0000313" key="8">
    <source>
        <dbReference type="EMBL" id="RUT70773.1"/>
    </source>
</evidence>
<dbReference type="InterPro" id="IPR032675">
    <property type="entry name" value="LRR_dom_sf"/>
</dbReference>
<evidence type="ECO:0000256" key="4">
    <source>
        <dbReference type="ARBA" id="ARBA00022801"/>
    </source>
</evidence>
<dbReference type="InterPro" id="IPR026444">
    <property type="entry name" value="Secre_tail"/>
</dbReference>
<dbReference type="PANTHER" id="PTHR47566">
    <property type="match status" value="1"/>
</dbReference>
<dbReference type="NCBIfam" id="TIGR04183">
    <property type="entry name" value="Por_Secre_tail"/>
    <property type="match status" value="1"/>
</dbReference>
<dbReference type="GO" id="GO:0035591">
    <property type="term" value="F:signaling adaptor activity"/>
    <property type="evidence" value="ECO:0007669"/>
    <property type="project" value="TreeGrafter"/>
</dbReference>
<dbReference type="InterPro" id="IPR008979">
    <property type="entry name" value="Galactose-bd-like_sf"/>
</dbReference>
<evidence type="ECO:0000259" key="7">
    <source>
        <dbReference type="Pfam" id="PF18962"/>
    </source>
</evidence>
<dbReference type="Proteomes" id="UP000288102">
    <property type="component" value="Unassembled WGS sequence"/>
</dbReference>
<feature type="signal peptide" evidence="5">
    <location>
        <begin position="1"/>
        <end position="18"/>
    </location>
</feature>
<dbReference type="GO" id="GO:0016798">
    <property type="term" value="F:hydrolase activity, acting on glycosyl bonds"/>
    <property type="evidence" value="ECO:0007669"/>
    <property type="project" value="InterPro"/>
</dbReference>
<keyword evidence="4" id="KW-0378">Hydrolase</keyword>
<reference evidence="9" key="1">
    <citation type="journal article" date="2019" name="Syst. Appl. Microbiol.">
        <title>Flavobacterium circumlabens sp. nov. and Flavobacterium cupreum sp. nov., two psychrotrophic species isolated from Antarctic environmental samples.</title>
        <authorList>
            <person name="Kralova S."/>
            <person name="Busse H.-J."/>
            <person name="Svec P."/>
            <person name="Maslanova I."/>
            <person name="Stankova E."/>
            <person name="Bartak M."/>
            <person name="Sedlacek I."/>
        </authorList>
    </citation>
    <scope>NUCLEOTIDE SEQUENCE [LARGE SCALE GENOMIC DNA]</scope>
    <source>
        <strain evidence="9">CCM 8825</strain>
    </source>
</reference>
<keyword evidence="1" id="KW-0433">Leucine-rich repeat</keyword>
<protein>
    <submittedName>
        <fullName evidence="8">T9SS C-terminal target domain-containing protein</fullName>
    </submittedName>
</protein>
<accession>A0A434A8S2</accession>
<evidence type="ECO:0000259" key="6">
    <source>
        <dbReference type="Pfam" id="PF02018"/>
    </source>
</evidence>
<dbReference type="Gene3D" id="3.80.10.10">
    <property type="entry name" value="Ribonuclease Inhibitor"/>
    <property type="match status" value="1"/>
</dbReference>
<evidence type="ECO:0000313" key="9">
    <source>
        <dbReference type="Proteomes" id="UP000288102"/>
    </source>
</evidence>
<dbReference type="Gene3D" id="2.60.120.260">
    <property type="entry name" value="Galactose-binding domain-like"/>
    <property type="match status" value="1"/>
</dbReference>
<sequence>MKTKLLLLLLLANLSVFAQTNLVPNGGFDNWTGTTPQSWATTNVIAPSSDAATGQYSAKLSLTAGLSPKIIAQVPLKSGVTYTIKFKYKYLNSNFGGSHPIALKLYNDETGSSISSSAFASNNAWTQKETDFTPTSDLTFNLSFSTFSFDDEPFDVLIDDVQIYSDQVEEYTSIPDINFENKLIALDIDSGAADGKVLTSSISGLTFLDVSDSSISDLTGIEAFTALTDLDCSKNKLKNINLSQNSDLIYLNIGRNELTTLDVTKNVLLTSLDFQRNSLTDIDLSENTSLKRVTAMLNQLTTLNVSKNTELDDLDCRGNKLTSLDIQNNTKLTSLNCGNNLLTSLNVSKNILLLDFYCYTNQLTTLDVSQNTLLQGFMCNDNKLTAIDVSKNPDIYMFDCLDNKLTSVDISKNPKITELACENNQLTYLNLKNGNNTKIQLGFTNFRNNPNLTCIEVDDVAYSNSKWTGIKDVTATYAVSCPKLGLADSVFDKAIVYPNPTKGEVTISNIAIEKATVYNTSGQLVKTIRLDASNTDNTVSLAGLPKGIYYIYLINQDAASAKKIILE</sequence>
<gene>
    <name evidence="8" type="ORF">D0817_09910</name>
</gene>
<comment type="caution">
    <text evidence="8">The sequence shown here is derived from an EMBL/GenBank/DDBJ whole genome shotgun (WGS) entry which is preliminary data.</text>
</comment>
<dbReference type="PANTHER" id="PTHR47566:SF1">
    <property type="entry name" value="PROTEIN NUD1"/>
    <property type="match status" value="1"/>
</dbReference>
<feature type="domain" description="Secretion system C-terminal sorting" evidence="7">
    <location>
        <begin position="496"/>
        <end position="565"/>
    </location>
</feature>
<dbReference type="SUPFAM" id="SSF52058">
    <property type="entry name" value="L domain-like"/>
    <property type="match status" value="1"/>
</dbReference>
<dbReference type="InterPro" id="IPR003305">
    <property type="entry name" value="CenC_carb-bd"/>
</dbReference>
<keyword evidence="3" id="KW-0677">Repeat</keyword>
<organism evidence="8 9">
    <name type="scientific">Flavobacterium cupreum</name>
    <dbReference type="NCBI Taxonomy" id="2133766"/>
    <lineage>
        <taxon>Bacteria</taxon>
        <taxon>Pseudomonadati</taxon>
        <taxon>Bacteroidota</taxon>
        <taxon>Flavobacteriia</taxon>
        <taxon>Flavobacteriales</taxon>
        <taxon>Flavobacteriaceae</taxon>
        <taxon>Flavobacterium</taxon>
    </lineage>
</organism>
<evidence type="ECO:0000256" key="2">
    <source>
        <dbReference type="ARBA" id="ARBA00022729"/>
    </source>
</evidence>
<keyword evidence="2 5" id="KW-0732">Signal</keyword>
<name>A0A434A8S2_9FLAO</name>
<dbReference type="EMBL" id="QWDM01000005">
    <property type="protein sequence ID" value="RUT70773.1"/>
    <property type="molecule type" value="Genomic_DNA"/>
</dbReference>
<dbReference type="Pfam" id="PF18962">
    <property type="entry name" value="Por_Secre_tail"/>
    <property type="match status" value="1"/>
</dbReference>
<evidence type="ECO:0000256" key="1">
    <source>
        <dbReference type="ARBA" id="ARBA00022614"/>
    </source>
</evidence>
<proteinExistence type="predicted"/>
<evidence type="ECO:0000256" key="3">
    <source>
        <dbReference type="ARBA" id="ARBA00022737"/>
    </source>
</evidence>
<dbReference type="RefSeq" id="WP_127338213.1">
    <property type="nucleotide sequence ID" value="NZ_QWDM01000005.1"/>
</dbReference>
<dbReference type="AlphaFoldDB" id="A0A434A8S2"/>
<dbReference type="OrthoDB" id="3179827at2"/>
<dbReference type="InterPro" id="IPR052574">
    <property type="entry name" value="CDIRP"/>
</dbReference>
<feature type="domain" description="CBM-cenC" evidence="6">
    <location>
        <begin position="21"/>
        <end position="139"/>
    </location>
</feature>
<evidence type="ECO:0000256" key="5">
    <source>
        <dbReference type="SAM" id="SignalP"/>
    </source>
</evidence>
<feature type="chain" id="PRO_5019162849" evidence="5">
    <location>
        <begin position="19"/>
        <end position="567"/>
    </location>
</feature>
<keyword evidence="9" id="KW-1185">Reference proteome</keyword>
<dbReference type="Pfam" id="PF02018">
    <property type="entry name" value="CBM_4_9"/>
    <property type="match status" value="1"/>
</dbReference>